<accession>M0QLN3</accession>
<name>M0QLN3_9ACTN</name>
<sequence length="284" mass="31494">MFSFIPHARRRVPPNPTTDYRGGWVTTTNPLNPTKADAIAATQLFEATKWAALFEGLDLEFSEGGSLWSLAAAATEGFNPFEHAAQYNGVAFDIEWSWVGQPSNSASEVLQRFGSIPATEDVRIGRDEVVLPGHPHRIEVSPGTVRDGSAGPSVRYWSRTEPYFYQWLSRQAVPRAGGGTRPDVARFRDAAVGEAVHRDRNPYRLIWRLADRDILERTWYFTLGQGHRHPIDALAIGTRSAHGTIVTSPHTGDYHCADDGKVTPLDATTVRDCDSAFDDRHGPR</sequence>
<evidence type="ECO:0000313" key="1">
    <source>
        <dbReference type="EMBL" id="GAC69324.1"/>
    </source>
</evidence>
<dbReference type="Proteomes" id="UP000011666">
    <property type="component" value="Unassembled WGS sequence"/>
</dbReference>
<dbReference type="EMBL" id="BANX01000023">
    <property type="protein sequence ID" value="GAC69324.1"/>
    <property type="molecule type" value="Genomic_DNA"/>
</dbReference>
<gene>
    <name evidence="1" type="ORF">GS4_23_01210</name>
</gene>
<dbReference type="RefSeq" id="WP_007622277.1">
    <property type="nucleotide sequence ID" value="NZ_BANX01000023.1"/>
</dbReference>
<evidence type="ECO:0000313" key="2">
    <source>
        <dbReference type="Proteomes" id="UP000011666"/>
    </source>
</evidence>
<proteinExistence type="predicted"/>
<protein>
    <submittedName>
        <fullName evidence="1">Uncharacterized protein</fullName>
    </submittedName>
</protein>
<comment type="caution">
    <text evidence="1">The sequence shown here is derived from an EMBL/GenBank/DDBJ whole genome shotgun (WGS) entry which is preliminary data.</text>
</comment>
<organism evidence="1 2">
    <name type="scientific">Gordonia soli NBRC 108243</name>
    <dbReference type="NCBI Taxonomy" id="1223545"/>
    <lineage>
        <taxon>Bacteria</taxon>
        <taxon>Bacillati</taxon>
        <taxon>Actinomycetota</taxon>
        <taxon>Actinomycetes</taxon>
        <taxon>Mycobacteriales</taxon>
        <taxon>Gordoniaceae</taxon>
        <taxon>Gordonia</taxon>
    </lineage>
</organism>
<dbReference type="AlphaFoldDB" id="M0QLN3"/>
<dbReference type="STRING" id="1223545.GS4_23_01210"/>
<reference evidence="1 2" key="1">
    <citation type="submission" date="2013-01" db="EMBL/GenBank/DDBJ databases">
        <title>Whole genome shotgun sequence of Gordonia soli NBRC 108243.</title>
        <authorList>
            <person name="Isaki-Nakamura S."/>
            <person name="Hosoyama A."/>
            <person name="Tsuchikane K."/>
            <person name="Ando Y."/>
            <person name="Baba S."/>
            <person name="Ohji S."/>
            <person name="Hamada M."/>
            <person name="Tamura T."/>
            <person name="Yamazoe A."/>
            <person name="Yamazaki S."/>
            <person name="Fujita N."/>
        </authorList>
    </citation>
    <scope>NUCLEOTIDE SEQUENCE [LARGE SCALE GENOMIC DNA]</scope>
    <source>
        <strain evidence="1 2">NBRC 108243</strain>
    </source>
</reference>
<keyword evidence="2" id="KW-1185">Reference proteome</keyword>